<keyword evidence="13 17" id="KW-0472">Membrane</keyword>
<evidence type="ECO:0000313" key="21">
    <source>
        <dbReference type="EMBL" id="KAF2128759.1"/>
    </source>
</evidence>
<dbReference type="GeneID" id="54412847"/>
<dbReference type="Gene3D" id="3.40.630.10">
    <property type="entry name" value="Zn peptidases"/>
    <property type="match status" value="1"/>
</dbReference>
<dbReference type="Pfam" id="PF22251">
    <property type="entry name" value="PFF1_TM"/>
    <property type="match status" value="1"/>
</dbReference>
<evidence type="ECO:0000256" key="12">
    <source>
        <dbReference type="ARBA" id="ARBA00023049"/>
    </source>
</evidence>
<feature type="transmembrane region" description="Helical" evidence="17">
    <location>
        <begin position="642"/>
        <end position="669"/>
    </location>
</feature>
<keyword evidence="14" id="KW-0325">Glycoprotein</keyword>
<dbReference type="Pfam" id="PF04389">
    <property type="entry name" value="Peptidase_M28"/>
    <property type="match status" value="1"/>
</dbReference>
<keyword evidence="7 17" id="KW-0812">Transmembrane</keyword>
<comment type="similarity">
    <text evidence="4 15">Belongs to the peptidase M28 family.</text>
</comment>
<evidence type="ECO:0000259" key="20">
    <source>
        <dbReference type="Pfam" id="PF22251"/>
    </source>
</evidence>
<evidence type="ECO:0000259" key="19">
    <source>
        <dbReference type="Pfam" id="PF22250"/>
    </source>
</evidence>
<dbReference type="InterPro" id="IPR053975">
    <property type="entry name" value="PFF1_C"/>
</dbReference>
<feature type="region of interest" description="Disordered" evidence="16">
    <location>
        <begin position="563"/>
        <end position="586"/>
    </location>
</feature>
<feature type="domain" description="Vacuolar membrane protease transmembrane" evidence="20">
    <location>
        <begin position="427"/>
        <end position="709"/>
    </location>
</feature>
<evidence type="ECO:0000259" key="18">
    <source>
        <dbReference type="Pfam" id="PF04389"/>
    </source>
</evidence>
<gene>
    <name evidence="21" type="ORF">P153DRAFT_423255</name>
</gene>
<feature type="transmembrane region" description="Helical" evidence="17">
    <location>
        <begin position="460"/>
        <end position="481"/>
    </location>
</feature>
<dbReference type="EC" id="3.4.-.-" evidence="15"/>
<comment type="subcellular location">
    <subcellularLocation>
        <location evidence="3">Vacuole membrane</location>
        <topology evidence="3">Multi-pass membrane protein</topology>
    </subcellularLocation>
</comment>
<evidence type="ECO:0000256" key="11">
    <source>
        <dbReference type="ARBA" id="ARBA00022989"/>
    </source>
</evidence>
<feature type="transmembrane region" description="Helical" evidence="17">
    <location>
        <begin position="426"/>
        <end position="448"/>
    </location>
</feature>
<dbReference type="FunFam" id="3.40.630.10:FF:000057">
    <property type="entry name" value="Vacuolar membrane protease"/>
    <property type="match status" value="1"/>
</dbReference>
<evidence type="ECO:0000256" key="5">
    <source>
        <dbReference type="ARBA" id="ARBA00022554"/>
    </source>
</evidence>
<evidence type="ECO:0000256" key="15">
    <source>
        <dbReference type="RuleBase" id="RU361240"/>
    </source>
</evidence>
<dbReference type="AlphaFoldDB" id="A0A6A6AAE0"/>
<dbReference type="InterPro" id="IPR007484">
    <property type="entry name" value="Peptidase_M28"/>
</dbReference>
<keyword evidence="10 15" id="KW-0862">Zinc</keyword>
<keyword evidence="9 15" id="KW-0378">Hydrolase</keyword>
<keyword evidence="8 15" id="KW-0479">Metal-binding</keyword>
<dbReference type="RefSeq" id="XP_033523148.1">
    <property type="nucleotide sequence ID" value="XM_033672415.1"/>
</dbReference>
<evidence type="ECO:0000256" key="2">
    <source>
        <dbReference type="ARBA" id="ARBA00003273"/>
    </source>
</evidence>
<dbReference type="Pfam" id="PF22250">
    <property type="entry name" value="PFF1_C"/>
    <property type="match status" value="1"/>
</dbReference>
<evidence type="ECO:0000256" key="9">
    <source>
        <dbReference type="ARBA" id="ARBA00022801"/>
    </source>
</evidence>
<comment type="function">
    <text evidence="2">May be involved in vacuolar sorting and osmoregulation.</text>
</comment>
<dbReference type="OrthoDB" id="76293at2759"/>
<comment type="cofactor">
    <cofactor evidence="1">
        <name>Zn(2+)</name>
        <dbReference type="ChEBI" id="CHEBI:29105"/>
    </cofactor>
</comment>
<feature type="transmembrane region" description="Helical" evidence="17">
    <location>
        <begin position="681"/>
        <end position="702"/>
    </location>
</feature>
<feature type="domain" description="Peptidase M28" evidence="18">
    <location>
        <begin position="140"/>
        <end position="318"/>
    </location>
</feature>
<dbReference type="PANTHER" id="PTHR12147:SF58">
    <property type="entry name" value="VACUOLAR MEMBRANE PROTEASE"/>
    <property type="match status" value="1"/>
</dbReference>
<evidence type="ECO:0000313" key="22">
    <source>
        <dbReference type="Proteomes" id="UP000799771"/>
    </source>
</evidence>
<feature type="transmembrane region" description="Helical" evidence="17">
    <location>
        <begin position="372"/>
        <end position="395"/>
    </location>
</feature>
<dbReference type="GO" id="GO:0005774">
    <property type="term" value="C:vacuolar membrane"/>
    <property type="evidence" value="ECO:0007669"/>
    <property type="project" value="UniProtKB-SubCell"/>
</dbReference>
<evidence type="ECO:0000256" key="14">
    <source>
        <dbReference type="ARBA" id="ARBA00023180"/>
    </source>
</evidence>
<evidence type="ECO:0000256" key="17">
    <source>
        <dbReference type="SAM" id="Phobius"/>
    </source>
</evidence>
<dbReference type="InterPro" id="IPR045175">
    <property type="entry name" value="M28_fam"/>
</dbReference>
<evidence type="ECO:0000256" key="8">
    <source>
        <dbReference type="ARBA" id="ARBA00022723"/>
    </source>
</evidence>
<dbReference type="Proteomes" id="UP000799771">
    <property type="component" value="Unassembled WGS sequence"/>
</dbReference>
<evidence type="ECO:0000256" key="7">
    <source>
        <dbReference type="ARBA" id="ARBA00022692"/>
    </source>
</evidence>
<feature type="transmembrane region" description="Helical" evidence="17">
    <location>
        <begin position="525"/>
        <end position="545"/>
    </location>
</feature>
<dbReference type="EMBL" id="ML977507">
    <property type="protein sequence ID" value="KAF2128759.1"/>
    <property type="molecule type" value="Genomic_DNA"/>
</dbReference>
<dbReference type="InterPro" id="IPR053976">
    <property type="entry name" value="PFF1_TM"/>
</dbReference>
<evidence type="ECO:0000256" key="1">
    <source>
        <dbReference type="ARBA" id="ARBA00001947"/>
    </source>
</evidence>
<protein>
    <recommendedName>
        <fullName evidence="15">Peptide hydrolase</fullName>
        <ecNumber evidence="15">3.4.-.-</ecNumber>
    </recommendedName>
</protein>
<dbReference type="PANTHER" id="PTHR12147">
    <property type="entry name" value="METALLOPEPTIDASE M28 FAMILY MEMBER"/>
    <property type="match status" value="1"/>
</dbReference>
<evidence type="ECO:0000256" key="4">
    <source>
        <dbReference type="ARBA" id="ARBA00010918"/>
    </source>
</evidence>
<keyword evidence="22" id="KW-1185">Reference proteome</keyword>
<feature type="transmembrane region" description="Helical" evidence="17">
    <location>
        <begin position="709"/>
        <end position="730"/>
    </location>
</feature>
<evidence type="ECO:0000256" key="13">
    <source>
        <dbReference type="ARBA" id="ARBA00023136"/>
    </source>
</evidence>
<feature type="region of interest" description="Disordered" evidence="16">
    <location>
        <begin position="598"/>
        <end position="627"/>
    </location>
</feature>
<reference evidence="21" key="1">
    <citation type="journal article" date="2020" name="Stud. Mycol.">
        <title>101 Dothideomycetes genomes: a test case for predicting lifestyles and emergence of pathogens.</title>
        <authorList>
            <person name="Haridas S."/>
            <person name="Albert R."/>
            <person name="Binder M."/>
            <person name="Bloem J."/>
            <person name="Labutti K."/>
            <person name="Salamov A."/>
            <person name="Andreopoulos B."/>
            <person name="Baker S."/>
            <person name="Barry K."/>
            <person name="Bills G."/>
            <person name="Bluhm B."/>
            <person name="Cannon C."/>
            <person name="Castanera R."/>
            <person name="Culley D."/>
            <person name="Daum C."/>
            <person name="Ezra D."/>
            <person name="Gonzalez J."/>
            <person name="Henrissat B."/>
            <person name="Kuo A."/>
            <person name="Liang C."/>
            <person name="Lipzen A."/>
            <person name="Lutzoni F."/>
            <person name="Magnuson J."/>
            <person name="Mondo S."/>
            <person name="Nolan M."/>
            <person name="Ohm R."/>
            <person name="Pangilinan J."/>
            <person name="Park H.-J."/>
            <person name="Ramirez L."/>
            <person name="Alfaro M."/>
            <person name="Sun H."/>
            <person name="Tritt A."/>
            <person name="Yoshinaga Y."/>
            <person name="Zwiers L.-H."/>
            <person name="Turgeon B."/>
            <person name="Goodwin S."/>
            <person name="Spatafora J."/>
            <person name="Crous P."/>
            <person name="Grigoriev I."/>
        </authorList>
    </citation>
    <scope>NUCLEOTIDE SEQUENCE</scope>
    <source>
        <strain evidence="21">CBS 119687</strain>
    </source>
</reference>
<feature type="transmembrane region" description="Helical" evidence="17">
    <location>
        <begin position="493"/>
        <end position="513"/>
    </location>
</feature>
<dbReference type="CDD" id="cd03875">
    <property type="entry name" value="M28_Fxna_like"/>
    <property type="match status" value="1"/>
</dbReference>
<feature type="transmembrane region" description="Helical" evidence="17">
    <location>
        <begin position="12"/>
        <end position="34"/>
    </location>
</feature>
<proteinExistence type="inferred from homology"/>
<dbReference type="SUPFAM" id="SSF53187">
    <property type="entry name" value="Zn-dependent exopeptidases"/>
    <property type="match status" value="1"/>
</dbReference>
<feature type="domain" description="Vacuolar membrane protease C-terminal" evidence="19">
    <location>
        <begin position="736"/>
        <end position="943"/>
    </location>
</feature>
<evidence type="ECO:0000256" key="10">
    <source>
        <dbReference type="ARBA" id="ARBA00022833"/>
    </source>
</evidence>
<keyword evidence="12 21" id="KW-0482">Metalloprotease</keyword>
<organism evidence="21 22">
    <name type="scientific">Dothidotthia symphoricarpi CBS 119687</name>
    <dbReference type="NCBI Taxonomy" id="1392245"/>
    <lineage>
        <taxon>Eukaryota</taxon>
        <taxon>Fungi</taxon>
        <taxon>Dikarya</taxon>
        <taxon>Ascomycota</taxon>
        <taxon>Pezizomycotina</taxon>
        <taxon>Dothideomycetes</taxon>
        <taxon>Pleosporomycetidae</taxon>
        <taxon>Pleosporales</taxon>
        <taxon>Dothidotthiaceae</taxon>
        <taxon>Dothidotthia</taxon>
    </lineage>
</organism>
<dbReference type="InterPro" id="IPR048024">
    <property type="entry name" value="Fxna-like_M28_dom"/>
</dbReference>
<evidence type="ECO:0000256" key="16">
    <source>
        <dbReference type="SAM" id="MobiDB-lite"/>
    </source>
</evidence>
<feature type="compositionally biased region" description="Polar residues" evidence="16">
    <location>
        <begin position="563"/>
        <end position="573"/>
    </location>
</feature>
<evidence type="ECO:0000256" key="3">
    <source>
        <dbReference type="ARBA" id="ARBA00004128"/>
    </source>
</evidence>
<keyword evidence="5" id="KW-0926">Vacuole</keyword>
<accession>A0A6A6AAE0</accession>
<name>A0A6A6AAE0_9PLEO</name>
<dbReference type="GO" id="GO:0008235">
    <property type="term" value="F:metalloexopeptidase activity"/>
    <property type="evidence" value="ECO:0007669"/>
    <property type="project" value="InterPro"/>
</dbReference>
<keyword evidence="6 15" id="KW-0645">Protease</keyword>
<dbReference type="GO" id="GO:0006508">
    <property type="term" value="P:proteolysis"/>
    <property type="evidence" value="ECO:0007669"/>
    <property type="project" value="UniProtKB-KW"/>
</dbReference>
<evidence type="ECO:0000256" key="6">
    <source>
        <dbReference type="ARBA" id="ARBA00022670"/>
    </source>
</evidence>
<dbReference type="GO" id="GO:0046872">
    <property type="term" value="F:metal ion binding"/>
    <property type="evidence" value="ECO:0007669"/>
    <property type="project" value="UniProtKB-KW"/>
</dbReference>
<keyword evidence="11 17" id="KW-1133">Transmembrane helix</keyword>
<sequence length="950" mass="105105">MARYNPFSFTPAPVIFFTTITYIALFTALLSVHLGVPSHPSKTPAGIDLTQAWTDLENITRQFHPYNSHANDHVRKYLLSRVQDIVAAKNLSSHQVQVIDDNVSNATFSSGSTSVYFEGTNIIVAIRGSRDDEPLDQSRNPENGGVLVNAHYDSVSSGYGATDDGVGVVTILQLLSYFTEPKHWPKQTVVLLLNNGEEDFLNGAKAFMRHNISQVPHTFVNLEGAGAGGRATLFRSTDTEVTRFYRASSHPFGTVVSGDGFKKGLIRSETDYRVFHYELGLRGLDIAFMEPRARYHTVEDSTRETSMNSLWHMLSAAVASTSGLAADTGNRFNGNPEGRKLHNGKVDTGVGSDAVWFDVFGKLFIVFQLHTMFALCVTLLVVAPLTLICLTVGLSKADKNYLLARKSYIHSADDDQAVELNGWRGFFRFPIVFAIATAAVVGLAYLVVRLNPFIVYSSPFAVWSMMLSAWFSIAWFFSRGASAMRPSALQRMYALIWLFVASFALLAFVTVLAQNFQVAAGYPVMFYFTAVFVALVLSYLELFFAPKKSTYVAHFDQTDGSASRPLTGTTTAARSEDRPVLDDDATETTSLLRGDRQSFARHSGRRGSTSEADANHEEGPRQLDLGHPYPGEQKWSGKIPSWLWFIQFLLLAPIIIVIVGQIALLLTSALYQTPADGNSTLYIYIAFAILATLLLAPTGPFIHRFTYHVPTFLFLVCVATVIYNLVAFPFSREHRLKVYFLQQVDCESGVNTVSLTGLDGYVQRVIGDLPSAQGQHINCTAPDVATRKELRKCAWEGLPAKVVPKVTPFSNRTYSDSWLDYSISKSNTTNKATISVIGQNTRACRILFDTPIFDLAVTGGVSDPRFSPTGETGSHEVRLWHREWSQPWNVSVTWNVDYASKLSGKIVCLWSDANGGGIPAFDEVRHYLPLWAVPTKIGDGLVEGFKHFEI</sequence>